<sequence>MPEDNWNRASGLRAWPGSDDVRLRVLDSAMRHVESVGLSLSVDAALVERLSGEAGVSAKQFAQVWPSHEAFLTDLFCELANRARIDRADTETLLTTWQYLSMRSDDLRSAEGRRRVLIDVIRTAAQYNFDVVTASSKWRTYAALSTTITSWPEGRSRTRVLDALRASELSFVETMESFYRNVLPTIGYRLKPMFHDDYQPFVVAAASVIEGLGIVRATVPALVEAHFDLEVEDGPEPWSIAALAFVGVVDAFIEPDPEFVADEAISRLSTGVDVTPRSQSEPDY</sequence>
<evidence type="ECO:0000313" key="1">
    <source>
        <dbReference type="EMBL" id="MBK0420038.1"/>
    </source>
</evidence>
<proteinExistence type="predicted"/>
<accession>A0A934Q949</accession>
<name>A0A934Q949_9MICO</name>
<organism evidence="1 2">
    <name type="scientific">Leucobacter chromiisoli</name>
    <dbReference type="NCBI Taxonomy" id="2796471"/>
    <lineage>
        <taxon>Bacteria</taxon>
        <taxon>Bacillati</taxon>
        <taxon>Actinomycetota</taxon>
        <taxon>Actinomycetes</taxon>
        <taxon>Micrococcales</taxon>
        <taxon>Microbacteriaceae</taxon>
        <taxon>Leucobacter</taxon>
    </lineage>
</organism>
<keyword evidence="2" id="KW-1185">Reference proteome</keyword>
<dbReference type="EMBL" id="JAEHOH010000020">
    <property type="protein sequence ID" value="MBK0420038.1"/>
    <property type="molecule type" value="Genomic_DNA"/>
</dbReference>
<protein>
    <submittedName>
        <fullName evidence="1">Uncharacterized protein</fullName>
    </submittedName>
</protein>
<dbReference type="Proteomes" id="UP000608530">
    <property type="component" value="Unassembled WGS sequence"/>
</dbReference>
<gene>
    <name evidence="1" type="ORF">JD276_13455</name>
</gene>
<dbReference type="AlphaFoldDB" id="A0A934Q949"/>
<dbReference type="RefSeq" id="WP_200116177.1">
    <property type="nucleotide sequence ID" value="NZ_JAEHOH010000020.1"/>
</dbReference>
<comment type="caution">
    <text evidence="1">The sequence shown here is derived from an EMBL/GenBank/DDBJ whole genome shotgun (WGS) entry which is preliminary data.</text>
</comment>
<reference evidence="1" key="1">
    <citation type="submission" date="2020-12" db="EMBL/GenBank/DDBJ databases">
        <title>Leucobacter sp. CAS1, isolated from Chromium sludge.</title>
        <authorList>
            <person name="Xu Z."/>
        </authorList>
    </citation>
    <scope>NUCLEOTIDE SEQUENCE</scope>
    <source>
        <strain evidence="1">CSA1</strain>
    </source>
</reference>
<evidence type="ECO:0000313" key="2">
    <source>
        <dbReference type="Proteomes" id="UP000608530"/>
    </source>
</evidence>